<evidence type="ECO:0000313" key="1">
    <source>
        <dbReference type="EMBL" id="GMT36175.1"/>
    </source>
</evidence>
<comment type="caution">
    <text evidence="1">The sequence shown here is derived from an EMBL/GenBank/DDBJ whole genome shotgun (WGS) entry which is preliminary data.</text>
</comment>
<dbReference type="EMBL" id="BTSY01000007">
    <property type="protein sequence ID" value="GMT36175.1"/>
    <property type="molecule type" value="Genomic_DNA"/>
</dbReference>
<keyword evidence="2" id="KW-1185">Reference proteome</keyword>
<name>A0AAV5WZW5_9BILA</name>
<dbReference type="Proteomes" id="UP001432322">
    <property type="component" value="Unassembled WGS sequence"/>
</dbReference>
<sequence length="71" mass="8105">RAEAFKRESLISILSDAGIKINSVTYSLFQEFNDMKMNQMVLDTIYKARIIIVIGDISKAKNVLDKLYMMG</sequence>
<reference evidence="1" key="1">
    <citation type="submission" date="2023-10" db="EMBL/GenBank/DDBJ databases">
        <title>Genome assembly of Pristionchus species.</title>
        <authorList>
            <person name="Yoshida K."/>
            <person name="Sommer R.J."/>
        </authorList>
    </citation>
    <scope>NUCLEOTIDE SEQUENCE</scope>
    <source>
        <strain evidence="1">RS5133</strain>
    </source>
</reference>
<gene>
    <name evidence="1" type="ORF">PFISCL1PPCAC_27472</name>
</gene>
<organism evidence="1 2">
    <name type="scientific">Pristionchus fissidentatus</name>
    <dbReference type="NCBI Taxonomy" id="1538716"/>
    <lineage>
        <taxon>Eukaryota</taxon>
        <taxon>Metazoa</taxon>
        <taxon>Ecdysozoa</taxon>
        <taxon>Nematoda</taxon>
        <taxon>Chromadorea</taxon>
        <taxon>Rhabditida</taxon>
        <taxon>Rhabditina</taxon>
        <taxon>Diplogasteromorpha</taxon>
        <taxon>Diplogasteroidea</taxon>
        <taxon>Neodiplogasteridae</taxon>
        <taxon>Pristionchus</taxon>
    </lineage>
</organism>
<dbReference type="AlphaFoldDB" id="A0AAV5WZW5"/>
<protein>
    <submittedName>
        <fullName evidence="1">Uncharacterized protein</fullName>
    </submittedName>
</protein>
<evidence type="ECO:0000313" key="2">
    <source>
        <dbReference type="Proteomes" id="UP001432322"/>
    </source>
</evidence>
<feature type="non-terminal residue" evidence="1">
    <location>
        <position position="1"/>
    </location>
</feature>
<proteinExistence type="predicted"/>
<feature type="non-terminal residue" evidence="1">
    <location>
        <position position="71"/>
    </location>
</feature>
<accession>A0AAV5WZW5</accession>